<evidence type="ECO:0000256" key="6">
    <source>
        <dbReference type="ARBA" id="ARBA00023295"/>
    </source>
</evidence>
<evidence type="ECO:0000256" key="5">
    <source>
        <dbReference type="ARBA" id="ARBA00022801"/>
    </source>
</evidence>
<evidence type="ECO:0000256" key="3">
    <source>
        <dbReference type="ARBA" id="ARBA00012758"/>
    </source>
</evidence>
<dbReference type="AlphaFoldDB" id="A0A917JGM2"/>
<comment type="caution">
    <text evidence="12">The sequence shown here is derived from an EMBL/GenBank/DDBJ whole genome shotgun (WGS) entry which is preliminary data.</text>
</comment>
<dbReference type="Gene3D" id="2.115.10.20">
    <property type="entry name" value="Glycosyl hydrolase domain, family 43"/>
    <property type="match status" value="1"/>
</dbReference>
<dbReference type="RefSeq" id="WP_188368394.1">
    <property type="nucleotide sequence ID" value="NZ_BMDT01000012.1"/>
</dbReference>
<dbReference type="InterPro" id="IPR023296">
    <property type="entry name" value="Glyco_hydro_beta-prop_sf"/>
</dbReference>
<feature type="domain" description="Glycosyl hydrolase family 32 N-terminal" evidence="10">
    <location>
        <begin position="40"/>
        <end position="342"/>
    </location>
</feature>
<dbReference type="InterPro" id="IPR001362">
    <property type="entry name" value="Glyco_hydro_32"/>
</dbReference>
<reference evidence="12" key="2">
    <citation type="submission" date="2020-09" db="EMBL/GenBank/DDBJ databases">
        <authorList>
            <person name="Sun Q."/>
            <person name="Sedlacek I."/>
        </authorList>
    </citation>
    <scope>NUCLEOTIDE SEQUENCE</scope>
    <source>
        <strain evidence="12">CCM 8433</strain>
    </source>
</reference>
<accession>A0A917JGM2</accession>
<organism evidence="12 13">
    <name type="scientific">Enterococcus alcedinis</name>
    <dbReference type="NCBI Taxonomy" id="1274384"/>
    <lineage>
        <taxon>Bacteria</taxon>
        <taxon>Bacillati</taxon>
        <taxon>Bacillota</taxon>
        <taxon>Bacilli</taxon>
        <taxon>Lactobacillales</taxon>
        <taxon>Enterococcaceae</taxon>
        <taxon>Enterococcus</taxon>
    </lineage>
</organism>
<dbReference type="InterPro" id="IPR013148">
    <property type="entry name" value="Glyco_hydro_32_N"/>
</dbReference>
<dbReference type="CDD" id="cd18623">
    <property type="entry name" value="GH32_ScrB-like"/>
    <property type="match status" value="1"/>
</dbReference>
<dbReference type="SUPFAM" id="SSF75005">
    <property type="entry name" value="Arabinanase/levansucrase/invertase"/>
    <property type="match status" value="1"/>
</dbReference>
<dbReference type="PANTHER" id="PTHR43101:SF1">
    <property type="entry name" value="BETA-FRUCTOSIDASE"/>
    <property type="match status" value="1"/>
</dbReference>
<evidence type="ECO:0000256" key="1">
    <source>
        <dbReference type="ARBA" id="ARBA00004914"/>
    </source>
</evidence>
<feature type="domain" description="Glycosyl hydrolase family 32 C-terminal" evidence="11">
    <location>
        <begin position="345"/>
        <end position="482"/>
    </location>
</feature>
<evidence type="ECO:0000256" key="2">
    <source>
        <dbReference type="ARBA" id="ARBA00009902"/>
    </source>
</evidence>
<dbReference type="GO" id="GO:0004564">
    <property type="term" value="F:beta-fructofuranosidase activity"/>
    <property type="evidence" value="ECO:0007669"/>
    <property type="project" value="UniProtKB-EC"/>
</dbReference>
<keyword evidence="9" id="KW-0963">Cytoplasm</keyword>
<evidence type="ECO:0000259" key="11">
    <source>
        <dbReference type="Pfam" id="PF08244"/>
    </source>
</evidence>
<dbReference type="SUPFAM" id="SSF49899">
    <property type="entry name" value="Concanavalin A-like lectins/glucanases"/>
    <property type="match status" value="1"/>
</dbReference>
<comment type="function">
    <text evidence="9">Enables the bacterium to metabolize sucrose as a sole carbon source.</text>
</comment>
<keyword evidence="5 8" id="KW-0378">Hydrolase</keyword>
<dbReference type="PANTHER" id="PTHR43101">
    <property type="entry name" value="BETA-FRUCTOSIDASE"/>
    <property type="match status" value="1"/>
</dbReference>
<dbReference type="SMART" id="SM00640">
    <property type="entry name" value="Glyco_32"/>
    <property type="match status" value="1"/>
</dbReference>
<proteinExistence type="inferred from homology"/>
<evidence type="ECO:0000256" key="9">
    <source>
        <dbReference type="RuleBase" id="RU365015"/>
    </source>
</evidence>
<dbReference type="Gene3D" id="2.60.120.560">
    <property type="entry name" value="Exo-inulinase, domain 1"/>
    <property type="match status" value="1"/>
</dbReference>
<name>A0A917JGM2_9ENTE</name>
<dbReference type="EMBL" id="BMDT01000012">
    <property type="protein sequence ID" value="GGI66568.1"/>
    <property type="molecule type" value="Genomic_DNA"/>
</dbReference>
<gene>
    <name evidence="12" type="primary">scrB</name>
    <name evidence="12" type="ORF">GCM10011482_22220</name>
</gene>
<sequence>MTINEWTRALRYQSYDSWSIDYLEKLTQSVQQSTWRMAYHIQPKTGLLNDPNGFSFFNGRWHLFYQAYPFGPVHGLKSWYHLSSTNLIDWQDEGYGLLPDHPMDSHGVYSGTAIAVEDQLLLAYTGNVRDENWERLTYQMGAWMDKNNQIQKINQPLIPAPPAGYTTHFRDPQVIRYAERYLLIIGAQTNQEEGRVLVYQSDTLTDWELLGELQFTDQSLGFMVECPTLVFIDEKPVLIFCPQGMDKNDLAYQNIYPNTYIVGESFDLETLTIHNPSPIQNLDEGFDLYATQGFCAPDGRILSVGWAGLPEIEYPTDREGWAHSLSLIRELSLKDNRLYQQPVKEYENLRQNVQSFNGELSDLTCIKGNQKNTYELEIDLPKATTGTLYLFADQTNKHHLALHFDTKHGKMILDRSQTDEPFAQAFGETRSVDFTANQSLQLQIFADQSICEIFVNNGEKVLTSRVFPTENAHHLFLEGQGGHYEGNIWNLRSAL</sequence>
<dbReference type="EC" id="3.2.1.26" evidence="3 8"/>
<dbReference type="InterPro" id="IPR051214">
    <property type="entry name" value="GH32_Enzymes"/>
</dbReference>
<dbReference type="Proteomes" id="UP000622610">
    <property type="component" value="Unassembled WGS sequence"/>
</dbReference>
<comment type="subcellular location">
    <subcellularLocation>
        <location evidence="9">Cytoplasm</location>
    </subcellularLocation>
</comment>
<evidence type="ECO:0000256" key="8">
    <source>
        <dbReference type="RuleBase" id="RU362110"/>
    </source>
</evidence>
<evidence type="ECO:0000259" key="10">
    <source>
        <dbReference type="Pfam" id="PF00251"/>
    </source>
</evidence>
<evidence type="ECO:0000313" key="12">
    <source>
        <dbReference type="EMBL" id="GGI66568.1"/>
    </source>
</evidence>
<protein>
    <recommendedName>
        <fullName evidence="4 8">Sucrose-6-phosphate hydrolase</fullName>
        <ecNumber evidence="3 8">3.2.1.26</ecNumber>
    </recommendedName>
    <alternativeName>
        <fullName evidence="7 9">Invertase</fullName>
    </alternativeName>
</protein>
<dbReference type="InterPro" id="IPR018053">
    <property type="entry name" value="Glyco_hydro_32_AS"/>
</dbReference>
<dbReference type="Pfam" id="PF08244">
    <property type="entry name" value="Glyco_hydro_32C"/>
    <property type="match status" value="1"/>
</dbReference>
<dbReference type="GO" id="GO:0005975">
    <property type="term" value="P:carbohydrate metabolic process"/>
    <property type="evidence" value="ECO:0007669"/>
    <property type="project" value="InterPro"/>
</dbReference>
<comment type="catalytic activity">
    <reaction evidence="8">
        <text>Hydrolysis of terminal non-reducing beta-D-fructofuranoside residues in beta-D-fructofuranosides.</text>
        <dbReference type="EC" id="3.2.1.26"/>
    </reaction>
</comment>
<keyword evidence="9" id="KW-0119">Carbohydrate metabolism</keyword>
<comment type="similarity">
    <text evidence="2 8">Belongs to the glycosyl hydrolase 32 family.</text>
</comment>
<evidence type="ECO:0000313" key="13">
    <source>
        <dbReference type="Proteomes" id="UP000622610"/>
    </source>
</evidence>
<comment type="pathway">
    <text evidence="1 9">Glycan biosynthesis; sucrose metabolism.</text>
</comment>
<dbReference type="PROSITE" id="PS00609">
    <property type="entry name" value="GLYCOSYL_HYDROL_F32"/>
    <property type="match status" value="1"/>
</dbReference>
<keyword evidence="6 8" id="KW-0326">Glycosidase</keyword>
<dbReference type="InterPro" id="IPR006232">
    <property type="entry name" value="Suc6P_hydrolase"/>
</dbReference>
<evidence type="ECO:0000256" key="7">
    <source>
        <dbReference type="ARBA" id="ARBA00033367"/>
    </source>
</evidence>
<keyword evidence="13" id="KW-1185">Reference proteome</keyword>
<dbReference type="InterPro" id="IPR013320">
    <property type="entry name" value="ConA-like_dom_sf"/>
</dbReference>
<evidence type="ECO:0000256" key="4">
    <source>
        <dbReference type="ARBA" id="ARBA00019623"/>
    </source>
</evidence>
<dbReference type="NCBIfam" id="TIGR01322">
    <property type="entry name" value="scrB_fam"/>
    <property type="match status" value="1"/>
</dbReference>
<reference evidence="12" key="1">
    <citation type="journal article" date="2014" name="Int. J. Syst. Evol. Microbiol.">
        <title>Complete genome sequence of Corynebacterium casei LMG S-19264T (=DSM 44701T), isolated from a smear-ripened cheese.</title>
        <authorList>
            <consortium name="US DOE Joint Genome Institute (JGI-PGF)"/>
            <person name="Walter F."/>
            <person name="Albersmeier A."/>
            <person name="Kalinowski J."/>
            <person name="Ruckert C."/>
        </authorList>
    </citation>
    <scope>NUCLEOTIDE SEQUENCE</scope>
    <source>
        <strain evidence="12">CCM 8433</strain>
    </source>
</reference>
<dbReference type="InterPro" id="IPR013189">
    <property type="entry name" value="Glyco_hydro_32_C"/>
</dbReference>
<dbReference type="GO" id="GO:0005737">
    <property type="term" value="C:cytoplasm"/>
    <property type="evidence" value="ECO:0007669"/>
    <property type="project" value="UniProtKB-SubCell"/>
</dbReference>
<dbReference type="Pfam" id="PF00251">
    <property type="entry name" value="Glyco_hydro_32N"/>
    <property type="match status" value="1"/>
</dbReference>